<evidence type="ECO:0000313" key="1">
    <source>
        <dbReference type="EMBL" id="KAK3067316.1"/>
    </source>
</evidence>
<feature type="non-terminal residue" evidence="1">
    <location>
        <position position="296"/>
    </location>
</feature>
<organism evidence="1 2">
    <name type="scientific">Coniosporium uncinatum</name>
    <dbReference type="NCBI Taxonomy" id="93489"/>
    <lineage>
        <taxon>Eukaryota</taxon>
        <taxon>Fungi</taxon>
        <taxon>Dikarya</taxon>
        <taxon>Ascomycota</taxon>
        <taxon>Pezizomycotina</taxon>
        <taxon>Dothideomycetes</taxon>
        <taxon>Dothideomycetes incertae sedis</taxon>
        <taxon>Coniosporium</taxon>
    </lineage>
</organism>
<reference evidence="1" key="1">
    <citation type="submission" date="2024-09" db="EMBL/GenBank/DDBJ databases">
        <title>Black Yeasts Isolated from many extreme environments.</title>
        <authorList>
            <person name="Coleine C."/>
            <person name="Stajich J.E."/>
            <person name="Selbmann L."/>
        </authorList>
    </citation>
    <scope>NUCLEOTIDE SEQUENCE</scope>
    <source>
        <strain evidence="1">CCFEE 5737</strain>
    </source>
</reference>
<dbReference type="EMBL" id="JAWDJW010005553">
    <property type="protein sequence ID" value="KAK3067316.1"/>
    <property type="molecule type" value="Genomic_DNA"/>
</dbReference>
<name>A0ACC3DEY5_9PEZI</name>
<sequence length="296" mass="32892">MLEEQPPPKPPRPQISIPSQGATSRAGLDTPGTVAKNQRKEHYQIRQINWFDASSSKLRHSPVLIQNANGPCPLLALVNALILSTPEGLETALVETLRTREQVSLGLLLDAVFDELMSGRRGGTAHNLPDVGDLYAFLLTLHTGMNVNPSFVAGDEPDAVEAGPEWTDMHPSMRPQAHAGTFEDTREMKLYSTFNMPLVHGWLPQRDSRAYAAFDRSAKTYEDAQNIQFAEEELEAKLSAGELTSQEQNLFEDLASIKEFLNRWPTQLTEYGLEVIAKSIKPGQVAILFRNDHFST</sequence>
<protein>
    <submittedName>
        <fullName evidence="1">Uncharacterized protein</fullName>
    </submittedName>
</protein>
<keyword evidence="2" id="KW-1185">Reference proteome</keyword>
<comment type="caution">
    <text evidence="1">The sequence shown here is derived from an EMBL/GenBank/DDBJ whole genome shotgun (WGS) entry which is preliminary data.</text>
</comment>
<proteinExistence type="predicted"/>
<accession>A0ACC3DEY5</accession>
<dbReference type="Proteomes" id="UP001186974">
    <property type="component" value="Unassembled WGS sequence"/>
</dbReference>
<evidence type="ECO:0000313" key="2">
    <source>
        <dbReference type="Proteomes" id="UP001186974"/>
    </source>
</evidence>
<gene>
    <name evidence="1" type="ORF">LTS18_001184</name>
</gene>